<dbReference type="SUPFAM" id="SSF142764">
    <property type="entry name" value="YgbK-like"/>
    <property type="match status" value="1"/>
</dbReference>
<keyword evidence="10" id="KW-1185">Reference proteome</keyword>
<evidence type="ECO:0000259" key="8">
    <source>
        <dbReference type="Pfam" id="PF17042"/>
    </source>
</evidence>
<evidence type="ECO:0000313" key="9">
    <source>
        <dbReference type="EMBL" id="MXP78457.1"/>
    </source>
</evidence>
<comment type="similarity">
    <text evidence="1">Belongs to the four-carbon acid sugar kinase family.</text>
</comment>
<dbReference type="GO" id="GO:0005524">
    <property type="term" value="F:ATP binding"/>
    <property type="evidence" value="ECO:0007669"/>
    <property type="project" value="UniProtKB-KW"/>
</dbReference>
<comment type="caution">
    <text evidence="9">The sequence shown here is derived from an EMBL/GenBank/DDBJ whole genome shotgun (WGS) entry which is preliminary data.</text>
</comment>
<feature type="domain" description="Four-carbon acid sugar kinase nucleotide binding" evidence="8">
    <location>
        <begin position="242"/>
        <end position="407"/>
    </location>
</feature>
<keyword evidence="6" id="KW-0119">Carbohydrate metabolism</keyword>
<gene>
    <name evidence="9" type="ORF">GN277_24855</name>
</gene>
<dbReference type="GO" id="GO:0016301">
    <property type="term" value="F:kinase activity"/>
    <property type="evidence" value="ECO:0007669"/>
    <property type="project" value="UniProtKB-KW"/>
</dbReference>
<keyword evidence="3" id="KW-0547">Nucleotide-binding</keyword>
<dbReference type="Proteomes" id="UP000460412">
    <property type="component" value="Unassembled WGS sequence"/>
</dbReference>
<keyword evidence="2" id="KW-0808">Transferase</keyword>
<evidence type="ECO:0000256" key="4">
    <source>
        <dbReference type="ARBA" id="ARBA00022777"/>
    </source>
</evidence>
<dbReference type="AlphaFoldDB" id="A0A7X3MLD1"/>
<accession>A0A7X3MLD1</accession>
<dbReference type="EMBL" id="WUQX01000001">
    <property type="protein sequence ID" value="MXP78457.1"/>
    <property type="molecule type" value="Genomic_DNA"/>
</dbReference>
<organism evidence="9 10">
    <name type="scientific">Sporofaciens musculi</name>
    <dbReference type="NCBI Taxonomy" id="2681861"/>
    <lineage>
        <taxon>Bacteria</taxon>
        <taxon>Bacillati</taxon>
        <taxon>Bacillota</taxon>
        <taxon>Clostridia</taxon>
        <taxon>Lachnospirales</taxon>
        <taxon>Lachnospiraceae</taxon>
        <taxon>Sporofaciens</taxon>
    </lineage>
</organism>
<evidence type="ECO:0000256" key="2">
    <source>
        <dbReference type="ARBA" id="ARBA00022679"/>
    </source>
</evidence>
<proteinExistence type="inferred from homology"/>
<reference evidence="9 10" key="1">
    <citation type="submission" date="2019-12" db="EMBL/GenBank/DDBJ databases">
        <title>Sporaefaciens musculi gen. nov., sp. nov., a novel bacterium isolated from the caecum of an obese mouse.</title>
        <authorList>
            <person name="Rasmussen T.S."/>
            <person name="Streidl T."/>
            <person name="Hitch T.C.A."/>
            <person name="Wortmann E."/>
            <person name="Deptula P."/>
            <person name="Hansen M."/>
            <person name="Nielsen D.S."/>
            <person name="Clavel T."/>
            <person name="Vogensen F.K."/>
        </authorList>
    </citation>
    <scope>NUCLEOTIDE SEQUENCE [LARGE SCALE GENOMIC DNA]</scope>
    <source>
        <strain evidence="9 10">WCA-9-b2</strain>
    </source>
</reference>
<dbReference type="InterPro" id="IPR042213">
    <property type="entry name" value="NBD_C_sf"/>
</dbReference>
<dbReference type="Gene3D" id="3.40.980.20">
    <property type="entry name" value="Four-carbon acid sugar kinase, nucleotide binding domain"/>
    <property type="match status" value="1"/>
</dbReference>
<dbReference type="Pfam" id="PF17042">
    <property type="entry name" value="NBD_C"/>
    <property type="match status" value="1"/>
</dbReference>
<evidence type="ECO:0000313" key="10">
    <source>
        <dbReference type="Proteomes" id="UP000460412"/>
    </source>
</evidence>
<name>A0A7X3MLD1_9FIRM</name>
<dbReference type="InterPro" id="IPR031475">
    <property type="entry name" value="NBD_C"/>
</dbReference>
<evidence type="ECO:0000256" key="5">
    <source>
        <dbReference type="ARBA" id="ARBA00022840"/>
    </source>
</evidence>
<feature type="domain" description="Four-carbon acid sugar kinase N-terminal" evidence="7">
    <location>
        <begin position="4"/>
        <end position="219"/>
    </location>
</feature>
<dbReference type="Gene3D" id="3.40.50.10840">
    <property type="entry name" value="Putative sugar-binding, N-terminal domain"/>
    <property type="match status" value="1"/>
</dbReference>
<keyword evidence="5" id="KW-0067">ATP-binding</keyword>
<evidence type="ECO:0000256" key="6">
    <source>
        <dbReference type="ARBA" id="ARBA00023277"/>
    </source>
</evidence>
<evidence type="ECO:0000259" key="7">
    <source>
        <dbReference type="Pfam" id="PF07005"/>
    </source>
</evidence>
<sequence length="422" mass="47484">MVKLLMIADDFTGALDAGIQFAKRGIDTQIFTGRELRKKDISDTAQVLVVDSETRPLAGDEAYQIVKRITENAVKLEIPFILKKTDSALRGNVGAELDAVMDGANEKQIYFIPAFPDINRITRKGIHYIDGELLENSAFGKDPFEPVKYSYIPDLLAVQSRSQVISIGKEDEFSKEVTDKQTIYVFDAEKKVEIVNRVKEIAENNRLRLLAGCAGLAECLSSVLDLQVSKGKGIERQKGLYVACGSLNPITKAQVEEAASKGCMRINLSSRQKLDETYYSSLQGREFLKGLSMECKKQPVVIVDTFDDRETEAVELYAEEQRIQKRELRYRISSCHGKIVRYLLEHGMQYTVMMTGGDTLMGFMKEIQCTQLYPVCEIEKGVVLSLLEWEGRRIQIISKSGGFGCRNVIMKIADKVIERDSR</sequence>
<dbReference type="RefSeq" id="WP_159755072.1">
    <property type="nucleotide sequence ID" value="NZ_WUQX01000001.1"/>
</dbReference>
<evidence type="ECO:0000256" key="3">
    <source>
        <dbReference type="ARBA" id="ARBA00022741"/>
    </source>
</evidence>
<dbReference type="Pfam" id="PF07005">
    <property type="entry name" value="SBD_N"/>
    <property type="match status" value="1"/>
</dbReference>
<protein>
    <submittedName>
        <fullName evidence="9">Four-carbon acid sugar kinase family protein</fullName>
    </submittedName>
</protein>
<dbReference type="InterPro" id="IPR010737">
    <property type="entry name" value="4-carb_acid_sugar_kinase_N"/>
</dbReference>
<dbReference type="InterPro" id="IPR037051">
    <property type="entry name" value="4-carb_acid_sugar_kinase_N_sf"/>
</dbReference>
<evidence type="ECO:0000256" key="1">
    <source>
        <dbReference type="ARBA" id="ARBA00005715"/>
    </source>
</evidence>
<keyword evidence="4 9" id="KW-0418">Kinase</keyword>